<name>A0A1R3JV32_COCAP</name>
<dbReference type="Gramene" id="OMO98739">
    <property type="protein sequence ID" value="OMO98739"/>
    <property type="gene ID" value="CCACVL1_04078"/>
</dbReference>
<protein>
    <recommendedName>
        <fullName evidence="1">PB1-like domain-containing protein</fullName>
    </recommendedName>
</protein>
<sequence length="193" mass="22148">MAFDTATMRFHYEGSFVGEGETFRYEGGYIDDLTFDPDKISWFDLNEICQDAGYRNVHKIRYLRPGFPLHQGMRQITNDYTVLDMVSDMLENANVIDIFIEHFMDDVELIVGLIENGDGGEQNEEQNQEFENEEGFEDVMAEVNEPQVPEVHVANEAGNQGLGADIEGQQGLNDQVNELAKELKLMLERRRLF</sequence>
<dbReference type="OrthoDB" id="1746151at2759"/>
<feature type="domain" description="PB1-like" evidence="1">
    <location>
        <begin position="4"/>
        <end position="102"/>
    </location>
</feature>
<dbReference type="AlphaFoldDB" id="A0A1R3JV32"/>
<dbReference type="Pfam" id="PF26130">
    <property type="entry name" value="PB1-like"/>
    <property type="match status" value="1"/>
</dbReference>
<dbReference type="Proteomes" id="UP000188268">
    <property type="component" value="Unassembled WGS sequence"/>
</dbReference>
<comment type="caution">
    <text evidence="2">The sequence shown here is derived from an EMBL/GenBank/DDBJ whole genome shotgun (WGS) entry which is preliminary data.</text>
</comment>
<keyword evidence="3" id="KW-1185">Reference proteome</keyword>
<evidence type="ECO:0000259" key="1">
    <source>
        <dbReference type="Pfam" id="PF26130"/>
    </source>
</evidence>
<reference evidence="2 3" key="1">
    <citation type="submission" date="2013-09" db="EMBL/GenBank/DDBJ databases">
        <title>Corchorus capsularis genome sequencing.</title>
        <authorList>
            <person name="Alam M."/>
            <person name="Haque M.S."/>
            <person name="Islam M.S."/>
            <person name="Emdad E.M."/>
            <person name="Islam M.M."/>
            <person name="Ahmed B."/>
            <person name="Halim A."/>
            <person name="Hossen Q.M.M."/>
            <person name="Hossain M.Z."/>
            <person name="Ahmed R."/>
            <person name="Khan M.M."/>
            <person name="Islam R."/>
            <person name="Rashid M.M."/>
            <person name="Khan S.A."/>
            <person name="Rahman M.S."/>
            <person name="Alam M."/>
        </authorList>
    </citation>
    <scope>NUCLEOTIDE SEQUENCE [LARGE SCALE GENOMIC DNA]</scope>
    <source>
        <strain evidence="3">cv. CVL-1</strain>
        <tissue evidence="2">Whole seedling</tissue>
    </source>
</reference>
<accession>A0A1R3JV32</accession>
<gene>
    <name evidence="2" type="ORF">CCACVL1_04078</name>
</gene>
<evidence type="ECO:0000313" key="3">
    <source>
        <dbReference type="Proteomes" id="UP000188268"/>
    </source>
</evidence>
<dbReference type="EMBL" id="AWWV01007017">
    <property type="protein sequence ID" value="OMO98739.1"/>
    <property type="molecule type" value="Genomic_DNA"/>
</dbReference>
<proteinExistence type="predicted"/>
<evidence type="ECO:0000313" key="2">
    <source>
        <dbReference type="EMBL" id="OMO98739.1"/>
    </source>
</evidence>
<dbReference type="InterPro" id="IPR058594">
    <property type="entry name" value="PB1-like_dom_pln"/>
</dbReference>
<organism evidence="2 3">
    <name type="scientific">Corchorus capsularis</name>
    <name type="common">Jute</name>
    <dbReference type="NCBI Taxonomy" id="210143"/>
    <lineage>
        <taxon>Eukaryota</taxon>
        <taxon>Viridiplantae</taxon>
        <taxon>Streptophyta</taxon>
        <taxon>Embryophyta</taxon>
        <taxon>Tracheophyta</taxon>
        <taxon>Spermatophyta</taxon>
        <taxon>Magnoliopsida</taxon>
        <taxon>eudicotyledons</taxon>
        <taxon>Gunneridae</taxon>
        <taxon>Pentapetalae</taxon>
        <taxon>rosids</taxon>
        <taxon>malvids</taxon>
        <taxon>Malvales</taxon>
        <taxon>Malvaceae</taxon>
        <taxon>Grewioideae</taxon>
        <taxon>Apeibeae</taxon>
        <taxon>Corchorus</taxon>
    </lineage>
</organism>